<dbReference type="Pfam" id="PF22725">
    <property type="entry name" value="GFO_IDH_MocA_C3"/>
    <property type="match status" value="1"/>
</dbReference>
<name>A0ABP0E6H9_9PEZI</name>
<dbReference type="InterPro" id="IPR036291">
    <property type="entry name" value="NAD(P)-bd_dom_sf"/>
</dbReference>
<dbReference type="Pfam" id="PF01408">
    <property type="entry name" value="GFO_IDH_MocA"/>
    <property type="match status" value="1"/>
</dbReference>
<evidence type="ECO:0000256" key="4">
    <source>
        <dbReference type="ARBA" id="ARBA00042988"/>
    </source>
</evidence>
<accession>A0ABP0E6H9</accession>
<sequence length="403" mass="43715">MAPYTVKWGILATGGIAQYFSKDLLADPSARGTSDVLHEVVAAASSTSKERAAEFLKDVGAGADAKAYGSYAELVADPNVDIIYVATPHSHHFQNVMLALEVGNKHVLCEKAFTVTAAQARKLVETARARNLFLMEAVWTRYFPLSVQVRSLVQSGAIGTVYRVVADNSLNCNKDHSPTSAVTFSDDSRMVNMDLAGGALLDLGIYSLTWLFQILYHLQPEAEGEKEAPQVVAVMDKYDRTGADESSTLVLHFPGHRSQGIGMTSMRVGTGVGSVQKSAPAILIQGSDGEIQVMGPAYKPLAYRVIKKSDNKSESEVPWVDMPIPIDKREGATWEGHGMFWEADEAARCLRDGKKESATLPLSESIVIMETMDKALQQGGIVYPELITTDVFDENSPLNTGRA</sequence>
<evidence type="ECO:0000259" key="6">
    <source>
        <dbReference type="Pfam" id="PF01408"/>
    </source>
</evidence>
<evidence type="ECO:0000256" key="1">
    <source>
        <dbReference type="ARBA" id="ARBA00010928"/>
    </source>
</evidence>
<dbReference type="InterPro" id="IPR050984">
    <property type="entry name" value="Gfo/Idh/MocA_domain"/>
</dbReference>
<dbReference type="Gene3D" id="3.30.360.10">
    <property type="entry name" value="Dihydrodipicolinate Reductase, domain 2"/>
    <property type="match status" value="1"/>
</dbReference>
<keyword evidence="9" id="KW-1185">Reference proteome</keyword>
<dbReference type="SUPFAM" id="SSF55347">
    <property type="entry name" value="Glyceraldehyde-3-phosphate dehydrogenase-like, C-terminal domain"/>
    <property type="match status" value="1"/>
</dbReference>
<comment type="caution">
    <text evidence="8">The sequence shown here is derived from an EMBL/GenBank/DDBJ whole genome shotgun (WGS) entry which is preliminary data.</text>
</comment>
<dbReference type="SUPFAM" id="SSF51735">
    <property type="entry name" value="NAD(P)-binding Rossmann-fold domains"/>
    <property type="match status" value="1"/>
</dbReference>
<dbReference type="EMBL" id="CAWUON010000176">
    <property type="protein sequence ID" value="CAK7275067.1"/>
    <property type="molecule type" value="Genomic_DNA"/>
</dbReference>
<dbReference type="EC" id="1.1.1.179" evidence="3"/>
<dbReference type="InterPro" id="IPR055170">
    <property type="entry name" value="GFO_IDH_MocA-like_dom"/>
</dbReference>
<reference evidence="8 9" key="1">
    <citation type="submission" date="2024-01" db="EMBL/GenBank/DDBJ databases">
        <authorList>
            <person name="Allen C."/>
            <person name="Tagirdzhanova G."/>
        </authorList>
    </citation>
    <scope>NUCLEOTIDE SEQUENCE [LARGE SCALE GENOMIC DNA]</scope>
    <source>
        <strain evidence="8 9">CBS 119000</strain>
    </source>
</reference>
<organism evidence="8 9">
    <name type="scientific">Sporothrix epigloea</name>
    <dbReference type="NCBI Taxonomy" id="1892477"/>
    <lineage>
        <taxon>Eukaryota</taxon>
        <taxon>Fungi</taxon>
        <taxon>Dikarya</taxon>
        <taxon>Ascomycota</taxon>
        <taxon>Pezizomycotina</taxon>
        <taxon>Sordariomycetes</taxon>
        <taxon>Sordariomycetidae</taxon>
        <taxon>Ophiostomatales</taxon>
        <taxon>Ophiostomataceae</taxon>
        <taxon>Sporothrix</taxon>
    </lineage>
</organism>
<evidence type="ECO:0000313" key="8">
    <source>
        <dbReference type="EMBL" id="CAK7275067.1"/>
    </source>
</evidence>
<protein>
    <recommendedName>
        <fullName evidence="3">D-xylose 1-dehydrogenase (NADP(+), D-xylono-1,5-lactone-forming)</fullName>
        <ecNumber evidence="3">1.1.1.179</ecNumber>
    </recommendedName>
    <alternativeName>
        <fullName evidence="4">D-xylose-NADP dehydrogenase</fullName>
    </alternativeName>
</protein>
<evidence type="ECO:0000313" key="9">
    <source>
        <dbReference type="Proteomes" id="UP001642502"/>
    </source>
</evidence>
<dbReference type="PANTHER" id="PTHR22604">
    <property type="entry name" value="OXIDOREDUCTASES"/>
    <property type="match status" value="1"/>
</dbReference>
<evidence type="ECO:0000256" key="2">
    <source>
        <dbReference type="ARBA" id="ARBA00023002"/>
    </source>
</evidence>
<evidence type="ECO:0000256" key="3">
    <source>
        <dbReference type="ARBA" id="ARBA00038984"/>
    </source>
</evidence>
<dbReference type="Proteomes" id="UP001642502">
    <property type="component" value="Unassembled WGS sequence"/>
</dbReference>
<dbReference type="PANTHER" id="PTHR22604:SF115">
    <property type="entry name" value="DIHYDRODIOL DEHYDROGENASE, PUTATIVE (AFU_ORTHOLOGUE AFUA_1G07520)-RELATED"/>
    <property type="match status" value="1"/>
</dbReference>
<dbReference type="InterPro" id="IPR000683">
    <property type="entry name" value="Gfo/Idh/MocA-like_OxRdtase_N"/>
</dbReference>
<feature type="domain" description="Gfo/Idh/MocA-like oxidoreductase N-terminal" evidence="6">
    <location>
        <begin position="7"/>
        <end position="135"/>
    </location>
</feature>
<comment type="catalytic activity">
    <reaction evidence="5">
        <text>D-xylose + NADP(+) = D-xylono-1,5-lactone + NADPH + H(+)</text>
        <dbReference type="Rhea" id="RHEA:22000"/>
        <dbReference type="ChEBI" id="CHEBI:15378"/>
        <dbReference type="ChEBI" id="CHEBI:15867"/>
        <dbReference type="ChEBI" id="CHEBI:53455"/>
        <dbReference type="ChEBI" id="CHEBI:57783"/>
        <dbReference type="ChEBI" id="CHEBI:58349"/>
        <dbReference type="EC" id="1.1.1.179"/>
    </reaction>
</comment>
<proteinExistence type="inferred from homology"/>
<comment type="similarity">
    <text evidence="1">Belongs to the Gfo/Idh/MocA family.</text>
</comment>
<dbReference type="Gene3D" id="3.40.50.720">
    <property type="entry name" value="NAD(P)-binding Rossmann-like Domain"/>
    <property type="match status" value="1"/>
</dbReference>
<evidence type="ECO:0000259" key="7">
    <source>
        <dbReference type="Pfam" id="PF22725"/>
    </source>
</evidence>
<feature type="domain" description="GFO/IDH/MocA-like oxidoreductase" evidence="7">
    <location>
        <begin position="148"/>
        <end position="291"/>
    </location>
</feature>
<evidence type="ECO:0000256" key="5">
    <source>
        <dbReference type="ARBA" id="ARBA00049233"/>
    </source>
</evidence>
<keyword evidence="2" id="KW-0560">Oxidoreductase</keyword>
<gene>
    <name evidence="8" type="primary">XYD1</name>
    <name evidence="8" type="ORF">SEPCBS119000_006492</name>
</gene>